<reference evidence="2" key="1">
    <citation type="submission" date="2020-08" db="EMBL/GenBank/DDBJ databases">
        <title>Genomic insights into the carbon and energy metabolism of the first obligate autotrophic acetogenic bacterium Aceticella autotrophica gen. nov., sp. nov.</title>
        <authorList>
            <person name="Toshchakov S.V."/>
            <person name="Elcheninov A.G."/>
            <person name="Kublanov I.V."/>
            <person name="Frolov E.N."/>
            <person name="Lebedinsky A.V."/>
        </authorList>
    </citation>
    <scope>NUCLEOTIDE SEQUENCE</scope>
    <source>
        <strain evidence="2">3443-3Ac</strain>
    </source>
</reference>
<dbReference type="RefSeq" id="WP_284680739.1">
    <property type="nucleotide sequence ID" value="NZ_CP060096.1"/>
</dbReference>
<dbReference type="Gene3D" id="3.30.2310.20">
    <property type="entry name" value="RelE-like"/>
    <property type="match status" value="1"/>
</dbReference>
<dbReference type="AlphaFoldDB" id="A0A975GB33"/>
<name>A0A975GB33_9THEO</name>
<sequence length="85" mass="10061">MKKTYNIELSKKASKFILNQSKNQQKRLLKAIYKLPEGIINPLKGYEPMQKIRVGDYRIIFEINEKQSLIRIYTIGNRGDVYKKI</sequence>
<dbReference type="Pfam" id="PF05016">
    <property type="entry name" value="ParE_toxin"/>
    <property type="match status" value="1"/>
</dbReference>
<dbReference type="Proteomes" id="UP000671913">
    <property type="component" value="Chromosome"/>
</dbReference>
<keyword evidence="3" id="KW-1185">Reference proteome</keyword>
<dbReference type="KEGG" id="aaut:ACETAC_03910"/>
<keyword evidence="1" id="KW-1277">Toxin-antitoxin system</keyword>
<proteinExistence type="predicted"/>
<dbReference type="PANTHER" id="PTHR38813:SF1">
    <property type="entry name" value="TOXIN RELE1-RELATED"/>
    <property type="match status" value="1"/>
</dbReference>
<gene>
    <name evidence="2" type="ORF">ACETAC_03910</name>
</gene>
<evidence type="ECO:0000313" key="3">
    <source>
        <dbReference type="Proteomes" id="UP000671913"/>
    </source>
</evidence>
<dbReference type="InterPro" id="IPR007712">
    <property type="entry name" value="RelE/ParE_toxin"/>
</dbReference>
<evidence type="ECO:0000313" key="2">
    <source>
        <dbReference type="EMBL" id="QSZ28013.1"/>
    </source>
</evidence>
<organism evidence="2 3">
    <name type="scientific">Aceticella autotrophica</name>
    <dbReference type="NCBI Taxonomy" id="2755338"/>
    <lineage>
        <taxon>Bacteria</taxon>
        <taxon>Bacillati</taxon>
        <taxon>Bacillota</taxon>
        <taxon>Clostridia</taxon>
        <taxon>Thermoanaerobacterales</taxon>
        <taxon>Thermoanaerobacteraceae</taxon>
        <taxon>Aceticella</taxon>
    </lineage>
</organism>
<accession>A0A975GB33</accession>
<dbReference type="EMBL" id="CP060096">
    <property type="protein sequence ID" value="QSZ28013.1"/>
    <property type="molecule type" value="Genomic_DNA"/>
</dbReference>
<dbReference type="InterPro" id="IPR035093">
    <property type="entry name" value="RelE/ParE_toxin_dom_sf"/>
</dbReference>
<dbReference type="PANTHER" id="PTHR38813">
    <property type="match status" value="1"/>
</dbReference>
<dbReference type="InterPro" id="IPR052747">
    <property type="entry name" value="TA_system_RelE_toxin"/>
</dbReference>
<evidence type="ECO:0000256" key="1">
    <source>
        <dbReference type="ARBA" id="ARBA00022649"/>
    </source>
</evidence>
<protein>
    <submittedName>
        <fullName evidence="2">Type II toxin-antitoxin system RelE/ParE family toxin</fullName>
    </submittedName>
</protein>
<dbReference type="SUPFAM" id="SSF143011">
    <property type="entry name" value="RelE-like"/>
    <property type="match status" value="1"/>
</dbReference>